<keyword evidence="3" id="KW-1185">Reference proteome</keyword>
<feature type="region of interest" description="Disordered" evidence="1">
    <location>
        <begin position="86"/>
        <end position="272"/>
    </location>
</feature>
<gene>
    <name evidence="2" type="ORF">GSTUAT00001159001</name>
</gene>
<feature type="compositionally biased region" description="Low complexity" evidence="1">
    <location>
        <begin position="140"/>
        <end position="161"/>
    </location>
</feature>
<dbReference type="Pfam" id="PF13917">
    <property type="entry name" value="zf-CCHC_3"/>
    <property type="match status" value="2"/>
</dbReference>
<sequence length="286" mass="32783">MNRYRGPFSSSAASSKATPTTRCQKCLKLGSHIHPSSLLLVNLLLTRTAFSGHYSYECKATISERPYTSRPSRTQQFLNPRLRQELTEAAPPSDVVVNKKKGTADEILMKNKNEREAARSPEVRGRKRRRNSTSPSPVQSRTRSISTGSSSTYSSISSGRSPTPPVYSQENSMVHHNSSRRQSNSHARDDHDRSVRRKYRDSPSPRRRGRRLSPTDYPRRTRSRTPRPTHRRSITPQVYNDRKGSPVRSRQVDENRPTRASPYRERSLSPFTRRKLLTERMQRVPG</sequence>
<evidence type="ECO:0000313" key="2">
    <source>
        <dbReference type="EMBL" id="CUS14634.1"/>
    </source>
</evidence>
<feature type="compositionally biased region" description="Basic residues" evidence="1">
    <location>
        <begin position="194"/>
        <end position="211"/>
    </location>
</feature>
<evidence type="ECO:0000256" key="1">
    <source>
        <dbReference type="SAM" id="MobiDB-lite"/>
    </source>
</evidence>
<accession>A0A292Q5D3</accession>
<feature type="compositionally biased region" description="Basic and acidic residues" evidence="1">
    <location>
        <begin position="240"/>
        <end position="267"/>
    </location>
</feature>
<feature type="compositionally biased region" description="Basic and acidic residues" evidence="1">
    <location>
        <begin position="102"/>
        <end position="124"/>
    </location>
</feature>
<reference evidence="2" key="1">
    <citation type="submission" date="2015-10" db="EMBL/GenBank/DDBJ databases">
        <authorList>
            <person name="Regsiter A."/>
            <person name="william w."/>
        </authorList>
    </citation>
    <scope>NUCLEOTIDE SEQUENCE</scope>
    <source>
        <strain evidence="2">Montdore</strain>
    </source>
</reference>
<proteinExistence type="predicted"/>
<feature type="compositionally biased region" description="Basic residues" evidence="1">
    <location>
        <begin position="220"/>
        <end position="233"/>
    </location>
</feature>
<organism evidence="2 3">
    <name type="scientific">Tuber aestivum</name>
    <name type="common">summer truffle</name>
    <dbReference type="NCBI Taxonomy" id="59557"/>
    <lineage>
        <taxon>Eukaryota</taxon>
        <taxon>Fungi</taxon>
        <taxon>Dikarya</taxon>
        <taxon>Ascomycota</taxon>
        <taxon>Pezizomycotina</taxon>
        <taxon>Pezizomycetes</taxon>
        <taxon>Pezizales</taxon>
        <taxon>Tuberaceae</taxon>
        <taxon>Tuber</taxon>
    </lineage>
</organism>
<dbReference type="EMBL" id="LN890956">
    <property type="protein sequence ID" value="CUS14634.1"/>
    <property type="molecule type" value="Genomic_DNA"/>
</dbReference>
<name>A0A292Q5D3_9PEZI</name>
<evidence type="ECO:0000313" key="3">
    <source>
        <dbReference type="Proteomes" id="UP001412239"/>
    </source>
</evidence>
<dbReference type="AlphaFoldDB" id="A0A292Q5D3"/>
<protein>
    <submittedName>
        <fullName evidence="2">Uncharacterized protein</fullName>
    </submittedName>
</protein>
<dbReference type="Proteomes" id="UP001412239">
    <property type="component" value="Unassembled WGS sequence"/>
</dbReference>